<protein>
    <submittedName>
        <fullName evidence="2">Uncharacterized protein</fullName>
    </submittedName>
</protein>
<name>A0A644XD15_9ZZZZ</name>
<evidence type="ECO:0000313" key="2">
    <source>
        <dbReference type="EMBL" id="MPM13989.1"/>
    </source>
</evidence>
<feature type="compositionally biased region" description="Basic residues" evidence="1">
    <location>
        <begin position="1"/>
        <end position="16"/>
    </location>
</feature>
<evidence type="ECO:0000256" key="1">
    <source>
        <dbReference type="SAM" id="MobiDB-lite"/>
    </source>
</evidence>
<proteinExistence type="predicted"/>
<comment type="caution">
    <text evidence="2">The sequence shown here is derived from an EMBL/GenBank/DDBJ whole genome shotgun (WGS) entry which is preliminary data.</text>
</comment>
<dbReference type="EMBL" id="VSSQ01002205">
    <property type="protein sequence ID" value="MPM13989.1"/>
    <property type="molecule type" value="Genomic_DNA"/>
</dbReference>
<dbReference type="AlphaFoldDB" id="A0A644XD15"/>
<reference evidence="2" key="1">
    <citation type="submission" date="2019-08" db="EMBL/GenBank/DDBJ databases">
        <authorList>
            <person name="Kucharzyk K."/>
            <person name="Murdoch R.W."/>
            <person name="Higgins S."/>
            <person name="Loffler F."/>
        </authorList>
    </citation>
    <scope>NUCLEOTIDE SEQUENCE</scope>
</reference>
<feature type="region of interest" description="Disordered" evidence="1">
    <location>
        <begin position="1"/>
        <end position="23"/>
    </location>
</feature>
<sequence>MGSSKPNRKVMKKGNRHGSVDSECEWFRSTETVEEGKKRES</sequence>
<gene>
    <name evidence="2" type="ORF">SDC9_60349</name>
</gene>
<organism evidence="2">
    <name type="scientific">bioreactor metagenome</name>
    <dbReference type="NCBI Taxonomy" id="1076179"/>
    <lineage>
        <taxon>unclassified sequences</taxon>
        <taxon>metagenomes</taxon>
        <taxon>ecological metagenomes</taxon>
    </lineage>
</organism>
<accession>A0A644XD15</accession>